<reference evidence="2 3" key="1">
    <citation type="submission" date="2016-10" db="EMBL/GenBank/DDBJ databases">
        <authorList>
            <person name="de Groot N.N."/>
        </authorList>
    </citation>
    <scope>NUCLEOTIDE SEQUENCE [LARGE SCALE GENOMIC DNA]</scope>
    <source>
        <strain evidence="2 3">DSM 5522</strain>
    </source>
</reference>
<keyword evidence="3" id="KW-1185">Reference proteome</keyword>
<sequence>MKKNIIMFEGEIETTGYFSRQLKLAFEKMGFRVFMFDYENVKSSLEGLFKFIEPDNTIAVSFNFHGISGYEIFLDEEGIYMWEDLKIPFYNIVVDHPVYYYGFLKMVPKTYIHISIDKNHEKFMEKFFPHINRGPFLPLAGTPIYEESQYKKIKDRDMEVVFTGNFAPYSVCEEAISMKGPDYEKFYRDIIDDMLANPKRCFEEVVTKHVTDEISDISKEDLRDVFGNMAFIDLYVRYYSREMVVKSLVDKGIRVNVFGNGWNKLKCNHPENLIDHGNLDSRGCLEVISNGKISLNIMPWFKEGAHDRIFNSMLNKAVCLTDSSYYLKDFLVNNENSLIFQVDRPDTIADIIDNALSNENNLQIIADKGYEMAKKEHTWEQRAISLAKLFF</sequence>
<dbReference type="EMBL" id="FOJY01000011">
    <property type="protein sequence ID" value="SFB16257.1"/>
    <property type="molecule type" value="Genomic_DNA"/>
</dbReference>
<dbReference type="STRING" id="1120918.SAMN05216249_11140"/>
<evidence type="ECO:0000259" key="1">
    <source>
        <dbReference type="Pfam" id="PF13524"/>
    </source>
</evidence>
<dbReference type="GO" id="GO:0016740">
    <property type="term" value="F:transferase activity"/>
    <property type="evidence" value="ECO:0007669"/>
    <property type="project" value="UniProtKB-KW"/>
</dbReference>
<protein>
    <submittedName>
        <fullName evidence="2">Glycosyl transferases group 1</fullName>
    </submittedName>
</protein>
<dbReference type="SUPFAM" id="SSF53756">
    <property type="entry name" value="UDP-Glycosyltransferase/glycogen phosphorylase"/>
    <property type="match status" value="1"/>
</dbReference>
<evidence type="ECO:0000313" key="2">
    <source>
        <dbReference type="EMBL" id="SFB16257.1"/>
    </source>
</evidence>
<proteinExistence type="predicted"/>
<dbReference type="OrthoDB" id="5756516at2"/>
<organism evidence="2 3">
    <name type="scientific">Acetitomaculum ruminis DSM 5522</name>
    <dbReference type="NCBI Taxonomy" id="1120918"/>
    <lineage>
        <taxon>Bacteria</taxon>
        <taxon>Bacillati</taxon>
        <taxon>Bacillota</taxon>
        <taxon>Clostridia</taxon>
        <taxon>Lachnospirales</taxon>
        <taxon>Lachnospiraceae</taxon>
        <taxon>Acetitomaculum</taxon>
    </lineage>
</organism>
<dbReference type="Proteomes" id="UP000198838">
    <property type="component" value="Unassembled WGS sequence"/>
</dbReference>
<feature type="domain" description="Spore protein YkvP/CgeB glycosyl transferase-like" evidence="1">
    <location>
        <begin position="242"/>
        <end position="385"/>
    </location>
</feature>
<gene>
    <name evidence="2" type="ORF">SAMN05216249_11140</name>
</gene>
<dbReference type="Pfam" id="PF13524">
    <property type="entry name" value="Glyco_trans_1_2"/>
    <property type="match status" value="1"/>
</dbReference>
<keyword evidence="2" id="KW-0808">Transferase</keyword>
<dbReference type="RefSeq" id="WP_092872669.1">
    <property type="nucleotide sequence ID" value="NZ_FOJY01000011.1"/>
</dbReference>
<accession>A0A1I0YTE6</accession>
<name>A0A1I0YTE6_9FIRM</name>
<evidence type="ECO:0000313" key="3">
    <source>
        <dbReference type="Proteomes" id="UP000198838"/>
    </source>
</evidence>
<dbReference type="AlphaFoldDB" id="A0A1I0YTE6"/>
<dbReference type="InterPro" id="IPR055259">
    <property type="entry name" value="YkvP/CgeB_Glyco_trans-like"/>
</dbReference>